<protein>
    <submittedName>
        <fullName evidence="1">Uncharacterized protein</fullName>
    </submittedName>
</protein>
<name>A0A2P2K459_RHIMU</name>
<dbReference type="EMBL" id="GGEC01020013">
    <property type="protein sequence ID" value="MBX00497.1"/>
    <property type="molecule type" value="Transcribed_RNA"/>
</dbReference>
<accession>A0A2P2K459</accession>
<reference evidence="1" key="1">
    <citation type="submission" date="2018-02" db="EMBL/GenBank/DDBJ databases">
        <title>Rhizophora mucronata_Transcriptome.</title>
        <authorList>
            <person name="Meera S.P."/>
            <person name="Sreeshan A."/>
            <person name="Augustine A."/>
        </authorList>
    </citation>
    <scope>NUCLEOTIDE SEQUENCE</scope>
    <source>
        <tissue evidence="1">Leaf</tissue>
    </source>
</reference>
<organism evidence="1">
    <name type="scientific">Rhizophora mucronata</name>
    <name type="common">Asiatic mangrove</name>
    <dbReference type="NCBI Taxonomy" id="61149"/>
    <lineage>
        <taxon>Eukaryota</taxon>
        <taxon>Viridiplantae</taxon>
        <taxon>Streptophyta</taxon>
        <taxon>Embryophyta</taxon>
        <taxon>Tracheophyta</taxon>
        <taxon>Spermatophyta</taxon>
        <taxon>Magnoliopsida</taxon>
        <taxon>eudicotyledons</taxon>
        <taxon>Gunneridae</taxon>
        <taxon>Pentapetalae</taxon>
        <taxon>rosids</taxon>
        <taxon>fabids</taxon>
        <taxon>Malpighiales</taxon>
        <taxon>Rhizophoraceae</taxon>
        <taxon>Rhizophora</taxon>
    </lineage>
</organism>
<proteinExistence type="predicted"/>
<evidence type="ECO:0000313" key="1">
    <source>
        <dbReference type="EMBL" id="MBX00497.1"/>
    </source>
</evidence>
<sequence length="30" mass="3668">MDFLHSFCYQMWQIVPSCLEAYLRSCCKQH</sequence>
<dbReference type="AlphaFoldDB" id="A0A2P2K459"/>